<sequence length="233" mass="26739">MSLSPDLPLQSSFLYRGKWTHEIDSIILDTLLRLKKEYECEGSVFPSHFIFEAQSLVEYNFGLTFEWWELVDRNTWANHLLQNHLLGAYHSYGDSAHNQLFQLFGVRVDKKEIEATLIVLSDSLQSHGHVCDAPRKNGQLEEGRGDLGSSNKYSAARRKLMFGDGGLQDLESTNKKLDSYYVSRSDGTMERVKKQYTGRVLPKETPPRSPSLAYSCRSSKLVTWFRMPRKPDI</sequence>
<accession>A0A8X8YQE4</accession>
<evidence type="ECO:0000313" key="2">
    <source>
        <dbReference type="EMBL" id="KAG6433803.1"/>
    </source>
</evidence>
<reference evidence="2" key="1">
    <citation type="submission" date="2018-01" db="EMBL/GenBank/DDBJ databases">
        <authorList>
            <person name="Mao J.F."/>
        </authorList>
    </citation>
    <scope>NUCLEOTIDE SEQUENCE</scope>
    <source>
        <strain evidence="2">Huo1</strain>
        <tissue evidence="2">Leaf</tissue>
    </source>
</reference>
<proteinExistence type="predicted"/>
<evidence type="ECO:0000313" key="3">
    <source>
        <dbReference type="Proteomes" id="UP000298416"/>
    </source>
</evidence>
<protein>
    <submittedName>
        <fullName evidence="2">Uncharacterized protein</fullName>
    </submittedName>
</protein>
<comment type="caution">
    <text evidence="2">The sequence shown here is derived from an EMBL/GenBank/DDBJ whole genome shotgun (WGS) entry which is preliminary data.</text>
</comment>
<dbReference type="Proteomes" id="UP000298416">
    <property type="component" value="Unassembled WGS sequence"/>
</dbReference>
<reference evidence="2" key="2">
    <citation type="submission" date="2020-08" db="EMBL/GenBank/DDBJ databases">
        <title>Plant Genome Project.</title>
        <authorList>
            <person name="Zhang R.-G."/>
        </authorList>
    </citation>
    <scope>NUCLEOTIDE SEQUENCE</scope>
    <source>
        <strain evidence="2">Huo1</strain>
        <tissue evidence="2">Leaf</tissue>
    </source>
</reference>
<evidence type="ECO:0000256" key="1">
    <source>
        <dbReference type="SAM" id="MobiDB-lite"/>
    </source>
</evidence>
<dbReference type="EMBL" id="PNBA02000002">
    <property type="protein sequence ID" value="KAG6433803.1"/>
    <property type="molecule type" value="Genomic_DNA"/>
</dbReference>
<feature type="region of interest" description="Disordered" evidence="1">
    <location>
        <begin position="193"/>
        <end position="213"/>
    </location>
</feature>
<gene>
    <name evidence="2" type="ORF">SASPL_105420</name>
</gene>
<organism evidence="2">
    <name type="scientific">Salvia splendens</name>
    <name type="common">Scarlet sage</name>
    <dbReference type="NCBI Taxonomy" id="180675"/>
    <lineage>
        <taxon>Eukaryota</taxon>
        <taxon>Viridiplantae</taxon>
        <taxon>Streptophyta</taxon>
        <taxon>Embryophyta</taxon>
        <taxon>Tracheophyta</taxon>
        <taxon>Spermatophyta</taxon>
        <taxon>Magnoliopsida</taxon>
        <taxon>eudicotyledons</taxon>
        <taxon>Gunneridae</taxon>
        <taxon>Pentapetalae</taxon>
        <taxon>asterids</taxon>
        <taxon>lamiids</taxon>
        <taxon>Lamiales</taxon>
        <taxon>Lamiaceae</taxon>
        <taxon>Nepetoideae</taxon>
        <taxon>Mentheae</taxon>
        <taxon>Salviinae</taxon>
        <taxon>Salvia</taxon>
        <taxon>Salvia subgen. Calosphace</taxon>
        <taxon>core Calosphace</taxon>
    </lineage>
</organism>
<keyword evidence="3" id="KW-1185">Reference proteome</keyword>
<name>A0A8X8YQE4_SALSN</name>
<dbReference type="AlphaFoldDB" id="A0A8X8YQE4"/>